<organism evidence="2 3">
    <name type="scientific">Candidatus Sulfurimonas baltica</name>
    <dbReference type="NCBI Taxonomy" id="2740404"/>
    <lineage>
        <taxon>Bacteria</taxon>
        <taxon>Pseudomonadati</taxon>
        <taxon>Campylobacterota</taxon>
        <taxon>Epsilonproteobacteria</taxon>
        <taxon>Campylobacterales</taxon>
        <taxon>Sulfurimonadaceae</taxon>
        <taxon>Sulfurimonas</taxon>
    </lineage>
</organism>
<dbReference type="InterPro" id="IPR036061">
    <property type="entry name" value="CheW-like_dom_sf"/>
</dbReference>
<evidence type="ECO:0000259" key="1">
    <source>
        <dbReference type="PROSITE" id="PS50851"/>
    </source>
</evidence>
<dbReference type="InterPro" id="IPR039315">
    <property type="entry name" value="CheW"/>
</dbReference>
<dbReference type="PANTHER" id="PTHR22617:SF41">
    <property type="entry name" value="CHEMOTAXIS SIGNAL TRANSDUCTION SYSTEM ADAPTOR PROTEIN CHEW"/>
    <property type="match status" value="1"/>
</dbReference>
<sequence>MDNKKKTKDLGAAHRYLTFFVDEEQYGIDISKIKEIIAPITITHIPKTPPFVKGVINLRGSIIPVVDIRLKFGMQEREMDINTAIIIYEVDKVYIGFIVDHVEDVLSLNDDSISDAPHFGSDIDTSFIENVAEVNNDVIMLLNLEKIFEPEELLNISKLEQENLHTKEEEK</sequence>
<keyword evidence="3" id="KW-1185">Reference proteome</keyword>
<gene>
    <name evidence="2" type="ORF">HUE88_06755</name>
</gene>
<dbReference type="KEGG" id="sbal:HUE88_06755"/>
<feature type="domain" description="CheW-like" evidence="1">
    <location>
        <begin position="13"/>
        <end position="153"/>
    </location>
</feature>
<dbReference type="GO" id="GO:0006935">
    <property type="term" value="P:chemotaxis"/>
    <property type="evidence" value="ECO:0007669"/>
    <property type="project" value="InterPro"/>
</dbReference>
<dbReference type="PANTHER" id="PTHR22617">
    <property type="entry name" value="CHEMOTAXIS SENSOR HISTIDINE KINASE-RELATED"/>
    <property type="match status" value="1"/>
</dbReference>
<dbReference type="InterPro" id="IPR002545">
    <property type="entry name" value="CheW-lke_dom"/>
</dbReference>
<protein>
    <submittedName>
        <fullName evidence="2">Purine-binding chemotaxis protein CheW</fullName>
    </submittedName>
</protein>
<dbReference type="GO" id="GO:0005829">
    <property type="term" value="C:cytosol"/>
    <property type="evidence" value="ECO:0007669"/>
    <property type="project" value="TreeGrafter"/>
</dbReference>
<dbReference type="Gene3D" id="2.40.50.180">
    <property type="entry name" value="CheA-289, Domain 4"/>
    <property type="match status" value="1"/>
</dbReference>
<reference evidence="2 3" key="1">
    <citation type="submission" date="2020-05" db="EMBL/GenBank/DDBJ databases">
        <title>Sulfurimonas marisnigri, sp. nov., and Sulfurimonas baltica, sp. nov., manganese oxide reducing chemolithoautotrophs of the class Epsilonproteobacteria isolated from the pelagic redoxclines of the Black and Baltic Seas and emended description of the genus Sulfurimonas.</title>
        <authorList>
            <person name="Henkel J.V."/>
            <person name="Laudan C."/>
            <person name="Werner J."/>
            <person name="Neu T."/>
            <person name="Plewe S."/>
            <person name="Sproer C."/>
            <person name="Bunk B."/>
            <person name="Schulz-Vogt H.N."/>
        </authorList>
    </citation>
    <scope>NUCLEOTIDE SEQUENCE [LARGE SCALE GENOMIC DNA]</scope>
    <source>
        <strain evidence="2 3">GD2</strain>
    </source>
</reference>
<proteinExistence type="predicted"/>
<name>A0A7S7RPA8_9BACT</name>
<dbReference type="PROSITE" id="PS50851">
    <property type="entry name" value="CHEW"/>
    <property type="match status" value="1"/>
</dbReference>
<dbReference type="RefSeq" id="WP_194372395.1">
    <property type="nucleotide sequence ID" value="NZ_CP054492.1"/>
</dbReference>
<accession>A0A7S7RPA8</accession>
<dbReference type="SUPFAM" id="SSF50341">
    <property type="entry name" value="CheW-like"/>
    <property type="match status" value="1"/>
</dbReference>
<dbReference type="EMBL" id="CP054492">
    <property type="protein sequence ID" value="QOY53366.1"/>
    <property type="molecule type" value="Genomic_DNA"/>
</dbReference>
<dbReference type="Gene3D" id="2.30.30.40">
    <property type="entry name" value="SH3 Domains"/>
    <property type="match status" value="1"/>
</dbReference>
<evidence type="ECO:0000313" key="2">
    <source>
        <dbReference type="EMBL" id="QOY53366.1"/>
    </source>
</evidence>
<dbReference type="SMART" id="SM00260">
    <property type="entry name" value="CheW"/>
    <property type="match status" value="1"/>
</dbReference>
<evidence type="ECO:0000313" key="3">
    <source>
        <dbReference type="Proteomes" id="UP000593994"/>
    </source>
</evidence>
<dbReference type="CDD" id="cd00732">
    <property type="entry name" value="CheW"/>
    <property type="match status" value="1"/>
</dbReference>
<dbReference type="GO" id="GO:0007165">
    <property type="term" value="P:signal transduction"/>
    <property type="evidence" value="ECO:0007669"/>
    <property type="project" value="InterPro"/>
</dbReference>
<dbReference type="AlphaFoldDB" id="A0A7S7RPA8"/>
<dbReference type="Pfam" id="PF01584">
    <property type="entry name" value="CheW"/>
    <property type="match status" value="1"/>
</dbReference>
<dbReference type="Proteomes" id="UP000593994">
    <property type="component" value="Chromosome"/>
</dbReference>